<protein>
    <submittedName>
        <fullName evidence="1">Uncharacterized protein</fullName>
    </submittedName>
</protein>
<keyword evidence="2" id="KW-1185">Reference proteome</keyword>
<evidence type="ECO:0000313" key="2">
    <source>
        <dbReference type="Proteomes" id="UP000275385"/>
    </source>
</evidence>
<accession>A0A420Y794</accession>
<comment type="caution">
    <text evidence="1">The sequence shown here is derived from an EMBL/GenBank/DDBJ whole genome shotgun (WGS) entry which is preliminary data.</text>
</comment>
<reference evidence="1 2" key="1">
    <citation type="submission" date="2018-08" db="EMBL/GenBank/DDBJ databases">
        <title>Draft genome of the lignicolous fungus Coniochaeta pulveracea.</title>
        <authorList>
            <person name="Borstlap C.J."/>
            <person name="De Witt R.N."/>
            <person name="Botha A."/>
            <person name="Volschenk H."/>
        </authorList>
    </citation>
    <scope>NUCLEOTIDE SEQUENCE [LARGE SCALE GENOMIC DNA]</scope>
    <source>
        <strain evidence="1 2">CAB683</strain>
    </source>
</reference>
<dbReference type="Proteomes" id="UP000275385">
    <property type="component" value="Unassembled WGS sequence"/>
</dbReference>
<sequence length="119" mass="13412">MVLHATTDYSKRRYHTAKNLTSLRTPDRERPWVRLGKICGDGPAPNNIVFDGRARTRISMVMAESFWWAKVTWSTPLSHGDHLRALGSCSSPPLLTFLLLSHITGYVLRLGVDPALLRL</sequence>
<dbReference type="EMBL" id="QVQW01000039">
    <property type="protein sequence ID" value="RKU43707.1"/>
    <property type="molecule type" value="Genomic_DNA"/>
</dbReference>
<organism evidence="1 2">
    <name type="scientific">Coniochaeta pulveracea</name>
    <dbReference type="NCBI Taxonomy" id="177199"/>
    <lineage>
        <taxon>Eukaryota</taxon>
        <taxon>Fungi</taxon>
        <taxon>Dikarya</taxon>
        <taxon>Ascomycota</taxon>
        <taxon>Pezizomycotina</taxon>
        <taxon>Sordariomycetes</taxon>
        <taxon>Sordariomycetidae</taxon>
        <taxon>Coniochaetales</taxon>
        <taxon>Coniochaetaceae</taxon>
        <taxon>Coniochaeta</taxon>
    </lineage>
</organism>
<gene>
    <name evidence="1" type="ORF">DL546_002992</name>
</gene>
<proteinExistence type="predicted"/>
<evidence type="ECO:0000313" key="1">
    <source>
        <dbReference type="EMBL" id="RKU43707.1"/>
    </source>
</evidence>
<name>A0A420Y794_9PEZI</name>
<dbReference type="AlphaFoldDB" id="A0A420Y794"/>